<dbReference type="Proteomes" id="UP000017429">
    <property type="component" value="Chromosome"/>
</dbReference>
<gene>
    <name evidence="1" type="ORF">N508_001735</name>
</gene>
<reference evidence="1" key="1">
    <citation type="journal article" date="2014" name="Genome Announc.">
        <title>Draft genome sequences of the altered schaedler flora, a defined bacterial community from gnotobiotic mice.</title>
        <authorList>
            <person name="Wannemuehler M.J."/>
            <person name="Overstreet A.M."/>
            <person name="Ward D.V."/>
            <person name="Phillips G.J."/>
        </authorList>
    </citation>
    <scope>NUCLEOTIDE SEQUENCE</scope>
    <source>
        <strain evidence="1">ASF457</strain>
    </source>
</reference>
<keyword evidence="2" id="KW-1185">Reference proteome</keyword>
<organism evidence="1 2">
    <name type="scientific">Mucispirillum schaedleri ASF457</name>
    <dbReference type="NCBI Taxonomy" id="1379858"/>
    <lineage>
        <taxon>Bacteria</taxon>
        <taxon>Pseudomonadati</taxon>
        <taxon>Deferribacterota</taxon>
        <taxon>Deferribacteres</taxon>
        <taxon>Deferribacterales</taxon>
        <taxon>Mucispirillaceae</taxon>
        <taxon>Mucispirillum</taxon>
    </lineage>
</organism>
<dbReference type="InterPro" id="IPR037107">
    <property type="entry name" value="Put_OMP_sf"/>
</dbReference>
<dbReference type="AlphaFoldDB" id="V2QAE3"/>
<dbReference type="Pfam" id="PF09982">
    <property type="entry name" value="LpxR"/>
    <property type="match status" value="1"/>
</dbReference>
<reference evidence="1" key="2">
    <citation type="submission" date="2022-05" db="EMBL/GenBank/DDBJ databases">
        <authorList>
            <person name="Proctor A.L."/>
            <person name="Phillips G.J."/>
            <person name="Wannemuehler M.J."/>
        </authorList>
    </citation>
    <scope>NUCLEOTIDE SEQUENCE</scope>
    <source>
        <strain evidence="1">ASF457</strain>
    </source>
</reference>
<dbReference type="Gene3D" id="2.40.128.140">
    <property type="entry name" value="Outer membrane protein"/>
    <property type="match status" value="1"/>
</dbReference>
<accession>V2QAE3</accession>
<dbReference type="eggNOG" id="COG3528">
    <property type="taxonomic scope" value="Bacteria"/>
</dbReference>
<evidence type="ECO:0000313" key="1">
    <source>
        <dbReference type="EMBL" id="USF24646.1"/>
    </source>
</evidence>
<name>V2QAE3_9BACT</name>
<sequence>MYKKVISYNFSLFFMLIFYVSAEASEFIPYKKHTIYGMWENDKISFIHTDRNYTNGIRFGYTSKEYDYFTEDNKMSWAKNVSIVNYNKLHFTRFHLSINQEMYTPDYIGTYVPENEHPYGGFLYFNAGIYNRTPNTLEHIGIKVGITGPYALGEEAQSFIHIMFDKGLFYGWDNQIGTEFIINPYYQWTGRAYIFKTDYFSMDFLGTLDVALGNADTHIGAYGTFRIGYNLDNDFGVQKINALTDAAPVHSDKLSVYIFAGGGPRVVLYNLFVSGNNSTSDFGYNTNILRWDAACGIVVSYYGIRAGYIWTVYTKEYTTQPYGHTYGNLFIEIAF</sequence>
<dbReference type="EMBL" id="CP097562">
    <property type="protein sequence ID" value="USF24646.1"/>
    <property type="molecule type" value="Genomic_DNA"/>
</dbReference>
<protein>
    <submittedName>
        <fullName evidence="1">Uncharacterized protein</fullName>
    </submittedName>
</protein>
<reference evidence="1" key="3">
    <citation type="submission" date="2022-06" db="EMBL/GenBank/DDBJ databases">
        <title>Resources to Facilitate Use of the Altered Schaedler Flora (ASF) Mouse Model to Study Microbiome Function.</title>
        <authorList>
            <person name="Proctor A."/>
            <person name="Parvinroo S."/>
            <person name="Richie T."/>
            <person name="Jia X."/>
            <person name="Lee S.T.M."/>
            <person name="Karp P.D."/>
            <person name="Paley S."/>
            <person name="Kostic A.D."/>
            <person name="Pierre J.F."/>
            <person name="Wannemuehler M.J."/>
            <person name="Phillips G.J."/>
        </authorList>
    </citation>
    <scope>NUCLEOTIDE SEQUENCE</scope>
    <source>
        <strain evidence="1">ASF457</strain>
    </source>
</reference>
<dbReference type="KEGG" id="msch:N508_001735"/>
<dbReference type="RefSeq" id="WP_023276018.1">
    <property type="nucleotide sequence ID" value="NZ_FTRD01000033.1"/>
</dbReference>
<proteinExistence type="predicted"/>
<dbReference type="InterPro" id="IPR018707">
    <property type="entry name" value="LpxR"/>
</dbReference>
<evidence type="ECO:0000313" key="2">
    <source>
        <dbReference type="Proteomes" id="UP000017429"/>
    </source>
</evidence>